<dbReference type="InterPro" id="IPR007822">
    <property type="entry name" value="LANC-like"/>
</dbReference>
<dbReference type="VEuPathDB" id="FungiDB:AAP_00257"/>
<organism evidence="1 2">
    <name type="scientific">Ascosphaera apis ARSEF 7405</name>
    <dbReference type="NCBI Taxonomy" id="392613"/>
    <lineage>
        <taxon>Eukaryota</taxon>
        <taxon>Fungi</taxon>
        <taxon>Dikarya</taxon>
        <taxon>Ascomycota</taxon>
        <taxon>Pezizomycotina</taxon>
        <taxon>Eurotiomycetes</taxon>
        <taxon>Eurotiomycetidae</taxon>
        <taxon>Onygenales</taxon>
        <taxon>Ascosphaeraceae</taxon>
        <taxon>Ascosphaera</taxon>
    </lineage>
</organism>
<dbReference type="OrthoDB" id="10257263at2759"/>
<sequence length="251" mass="27758">MSDPISYFHKVFDPVPLDAETLQRTHRDLCKWIKQAVDLIDTRESQGMPLNSPRDNIYSGDLGIALMYLRLQQQATCLAQDVREEAELRAKFTSSALNNIHADSSLHPAFNESMLSPIGSPKTAGTFLNLLMDWGEDFPFHSSGMHALRDAMSTAIQMEPAPGQDDVMYGRAGLLWAIQYLRGSRKRFIADDTESLTLNGIFVLSPSLVGLIVDAGRQTAMEYAAQRSSVSTTVPSLPLMWKLNGEHSLGA</sequence>
<proteinExistence type="predicted"/>
<dbReference type="EMBL" id="AZGZ01000001">
    <property type="protein sequence ID" value="KZZ97996.1"/>
    <property type="molecule type" value="Genomic_DNA"/>
</dbReference>
<keyword evidence="2" id="KW-1185">Reference proteome</keyword>
<evidence type="ECO:0000313" key="2">
    <source>
        <dbReference type="Proteomes" id="UP000242877"/>
    </source>
</evidence>
<evidence type="ECO:0000313" key="1">
    <source>
        <dbReference type="EMBL" id="KZZ97996.1"/>
    </source>
</evidence>
<dbReference type="Proteomes" id="UP000242877">
    <property type="component" value="Unassembled WGS sequence"/>
</dbReference>
<dbReference type="PRINTS" id="PR01950">
    <property type="entry name" value="LANCSUPER"/>
</dbReference>
<dbReference type="InterPro" id="IPR012341">
    <property type="entry name" value="6hp_glycosidase-like_sf"/>
</dbReference>
<dbReference type="SUPFAM" id="SSF158745">
    <property type="entry name" value="LanC-like"/>
    <property type="match status" value="1"/>
</dbReference>
<gene>
    <name evidence="1" type="ORF">AAP_00257</name>
</gene>
<dbReference type="Gene3D" id="1.50.10.10">
    <property type="match status" value="1"/>
</dbReference>
<accession>A0A168DQD1</accession>
<dbReference type="GO" id="GO:0031179">
    <property type="term" value="P:peptide modification"/>
    <property type="evidence" value="ECO:0007669"/>
    <property type="project" value="InterPro"/>
</dbReference>
<name>A0A168DQD1_9EURO</name>
<reference evidence="1 2" key="1">
    <citation type="journal article" date="2016" name="Genome Biol. Evol.">
        <title>Divergent and convergent evolution of fungal pathogenicity.</title>
        <authorList>
            <person name="Shang Y."/>
            <person name="Xiao G."/>
            <person name="Zheng P."/>
            <person name="Cen K."/>
            <person name="Zhan S."/>
            <person name="Wang C."/>
        </authorList>
    </citation>
    <scope>NUCLEOTIDE SEQUENCE [LARGE SCALE GENOMIC DNA]</scope>
    <source>
        <strain evidence="1 2">ARSEF 7405</strain>
    </source>
</reference>
<dbReference type="GO" id="GO:0005975">
    <property type="term" value="P:carbohydrate metabolic process"/>
    <property type="evidence" value="ECO:0007669"/>
    <property type="project" value="InterPro"/>
</dbReference>
<comment type="caution">
    <text evidence="1">The sequence shown here is derived from an EMBL/GenBank/DDBJ whole genome shotgun (WGS) entry which is preliminary data.</text>
</comment>
<protein>
    <submittedName>
        <fullName evidence="1">Lanthionine synthetase C family protein</fullName>
    </submittedName>
</protein>
<dbReference type="AlphaFoldDB" id="A0A168DQD1"/>